<dbReference type="EMBL" id="LT546645">
    <property type="protein sequence ID" value="SAI72502.1"/>
    <property type="molecule type" value="Genomic_DNA"/>
</dbReference>
<dbReference type="Proteomes" id="UP000076825">
    <property type="component" value="Chromosome 1"/>
</dbReference>
<dbReference type="RefSeq" id="WP_063492248.1">
    <property type="nucleotide sequence ID" value="NZ_CP016340.1"/>
</dbReference>
<evidence type="ECO:0000313" key="5">
    <source>
        <dbReference type="Proteomes" id="UP000076825"/>
    </source>
</evidence>
<proteinExistence type="inferred from homology"/>
<organism evidence="4 5">
    <name type="scientific">Bordetella trematum</name>
    <dbReference type="NCBI Taxonomy" id="123899"/>
    <lineage>
        <taxon>Bacteria</taxon>
        <taxon>Pseudomonadati</taxon>
        <taxon>Pseudomonadota</taxon>
        <taxon>Betaproteobacteria</taxon>
        <taxon>Burkholderiales</taxon>
        <taxon>Alcaligenaceae</taxon>
        <taxon>Bordetella</taxon>
    </lineage>
</organism>
<accession>A0A157SQ12</accession>
<dbReference type="GO" id="GO:0004364">
    <property type="term" value="F:glutathione transferase activity"/>
    <property type="evidence" value="ECO:0007669"/>
    <property type="project" value="UniProtKB-EC"/>
</dbReference>
<dbReference type="SFLD" id="SFLDG00358">
    <property type="entry name" value="Main_(cytGST)"/>
    <property type="match status" value="1"/>
</dbReference>
<dbReference type="KEGG" id="btrm:SAMEA390648703213"/>
<feature type="domain" description="GST C-terminal" evidence="3">
    <location>
        <begin position="83"/>
        <end position="204"/>
    </location>
</feature>
<evidence type="ECO:0000313" key="4">
    <source>
        <dbReference type="EMBL" id="SAI72502.1"/>
    </source>
</evidence>
<dbReference type="PROSITE" id="PS50405">
    <property type="entry name" value="GST_CTER"/>
    <property type="match status" value="1"/>
</dbReference>
<dbReference type="CDD" id="cd03057">
    <property type="entry name" value="GST_N_Beta"/>
    <property type="match status" value="1"/>
</dbReference>
<dbReference type="EC" id="2.5.1.18" evidence="4"/>
<dbReference type="SUPFAM" id="SSF47616">
    <property type="entry name" value="GST C-terminal domain-like"/>
    <property type="match status" value="1"/>
</dbReference>
<dbReference type="PATRIC" id="fig|123899.6.peg.3209"/>
<sequence length="204" mass="22229">MKLYYLPGACSLASHIVLEWIGRPYETQALTRDALKSPEFLKINPLGAVPALVDGELVLTQSAAILEYLAESAPQAGLMGDDTPAARAETRRWLGLINSDLHRTFALVFGAQRYLDDPAAQEALRAGAARQLRLIFGVLNDRLGGRNYLCGSRPTIADAYLYVVLRWAHGKSIDLSGYDHLDAFFKRMAADPKVQAAVAAEGLS</sequence>
<evidence type="ECO:0000256" key="1">
    <source>
        <dbReference type="RuleBase" id="RU003494"/>
    </source>
</evidence>
<keyword evidence="5" id="KW-1185">Reference proteome</keyword>
<dbReference type="GeneID" id="56589546"/>
<dbReference type="eggNOG" id="COG0625">
    <property type="taxonomic scope" value="Bacteria"/>
</dbReference>
<protein>
    <submittedName>
        <fullName evidence="4">Glutathione S-transferase</fullName>
        <ecNumber evidence="4">2.5.1.18</ecNumber>
    </submittedName>
</protein>
<dbReference type="Pfam" id="PF02798">
    <property type="entry name" value="GST_N"/>
    <property type="match status" value="1"/>
</dbReference>
<dbReference type="InterPro" id="IPR036249">
    <property type="entry name" value="Thioredoxin-like_sf"/>
</dbReference>
<dbReference type="SUPFAM" id="SSF52833">
    <property type="entry name" value="Thioredoxin-like"/>
    <property type="match status" value="1"/>
</dbReference>
<reference evidence="4 5" key="1">
    <citation type="submission" date="2016-04" db="EMBL/GenBank/DDBJ databases">
        <authorList>
            <consortium name="Pathogen Informatics"/>
        </authorList>
    </citation>
    <scope>NUCLEOTIDE SEQUENCE [LARGE SCALE GENOMIC DNA]</scope>
    <source>
        <strain evidence="4 5">H044680328</strain>
    </source>
</reference>
<dbReference type="OrthoDB" id="8772754at2"/>
<dbReference type="STRING" id="123899.SAMEA3906487_03213"/>
<keyword evidence="4" id="KW-0808">Transferase</keyword>
<name>A0A157SQ12_9BORD</name>
<evidence type="ECO:0000259" key="3">
    <source>
        <dbReference type="PROSITE" id="PS50405"/>
    </source>
</evidence>
<dbReference type="PANTHER" id="PTHR44051:SF8">
    <property type="entry name" value="GLUTATHIONE S-TRANSFERASE GSTA"/>
    <property type="match status" value="1"/>
</dbReference>
<dbReference type="InterPro" id="IPR040079">
    <property type="entry name" value="Glutathione_S-Trfase"/>
</dbReference>
<dbReference type="InterPro" id="IPR004045">
    <property type="entry name" value="Glutathione_S-Trfase_N"/>
</dbReference>
<comment type="similarity">
    <text evidence="1">Belongs to the GST superfamily.</text>
</comment>
<dbReference type="InterPro" id="IPR004046">
    <property type="entry name" value="GST_C"/>
</dbReference>
<dbReference type="Gene3D" id="3.40.30.10">
    <property type="entry name" value="Glutaredoxin"/>
    <property type="match status" value="1"/>
</dbReference>
<feature type="domain" description="GST N-terminal" evidence="2">
    <location>
        <begin position="1"/>
        <end position="77"/>
    </location>
</feature>
<dbReference type="SFLD" id="SFLDS00019">
    <property type="entry name" value="Glutathione_Transferase_(cytos"/>
    <property type="match status" value="1"/>
</dbReference>
<evidence type="ECO:0000259" key="2">
    <source>
        <dbReference type="PROSITE" id="PS50404"/>
    </source>
</evidence>
<dbReference type="Pfam" id="PF00043">
    <property type="entry name" value="GST_C"/>
    <property type="match status" value="1"/>
</dbReference>
<dbReference type="SFLD" id="SFLDG01150">
    <property type="entry name" value="Main.1:_Beta-like"/>
    <property type="match status" value="1"/>
</dbReference>
<dbReference type="CDD" id="cd03188">
    <property type="entry name" value="GST_C_Beta"/>
    <property type="match status" value="1"/>
</dbReference>
<dbReference type="InterPro" id="IPR036282">
    <property type="entry name" value="Glutathione-S-Trfase_C_sf"/>
</dbReference>
<dbReference type="InterPro" id="IPR010987">
    <property type="entry name" value="Glutathione-S-Trfase_C-like"/>
</dbReference>
<gene>
    <name evidence="4" type="primary">gst_3</name>
    <name evidence="4" type="ORF">SAMEA3906487_03213</name>
</gene>
<dbReference type="Gene3D" id="1.20.1050.10">
    <property type="match status" value="1"/>
</dbReference>
<dbReference type="PROSITE" id="PS50404">
    <property type="entry name" value="GST_NTER"/>
    <property type="match status" value="1"/>
</dbReference>
<dbReference type="AlphaFoldDB" id="A0A157SQ12"/>
<dbReference type="PANTHER" id="PTHR44051">
    <property type="entry name" value="GLUTATHIONE S-TRANSFERASE-RELATED"/>
    <property type="match status" value="1"/>
</dbReference>